<proteinExistence type="predicted"/>
<dbReference type="AlphaFoldDB" id="A0A7H0GLU2"/>
<dbReference type="RefSeq" id="WP_187724850.1">
    <property type="nucleotide sequence ID" value="NZ_CP060783.1"/>
</dbReference>
<accession>A0A7H0GLU2</accession>
<evidence type="ECO:0000313" key="1">
    <source>
        <dbReference type="EMBL" id="QNP49258.1"/>
    </source>
</evidence>
<keyword evidence="2" id="KW-1185">Reference proteome</keyword>
<dbReference type="Proteomes" id="UP000516028">
    <property type="component" value="Chromosome"/>
</dbReference>
<evidence type="ECO:0000313" key="2">
    <source>
        <dbReference type="Proteomes" id="UP000516028"/>
    </source>
</evidence>
<dbReference type="KEGG" id="daer:H9K75_03965"/>
<dbReference type="EMBL" id="CP060783">
    <property type="protein sequence ID" value="QNP49258.1"/>
    <property type="molecule type" value="Genomic_DNA"/>
</dbReference>
<name>A0A7H0GLU2_9BURK</name>
<sequence>MQDVGGNARDVCKQQAKGRVSVAKAQLGARIEPSAKQNYKVDIAKAKAANSVARERCDDLVGEARSVCNQRAKSNYERARDRAAATR</sequence>
<protein>
    <submittedName>
        <fullName evidence="1">Uncharacterized protein</fullName>
    </submittedName>
</protein>
<gene>
    <name evidence="1" type="ORF">H9K75_03965</name>
</gene>
<reference evidence="1 2" key="1">
    <citation type="submission" date="2020-08" db="EMBL/GenBank/DDBJ databases">
        <title>Genome sequence of Diaphorobacter aerolatus KACC 16536T.</title>
        <authorList>
            <person name="Hyun D.-W."/>
            <person name="Bae J.-W."/>
        </authorList>
    </citation>
    <scope>NUCLEOTIDE SEQUENCE [LARGE SCALE GENOMIC DNA]</scope>
    <source>
        <strain evidence="1 2">KACC 16536</strain>
    </source>
</reference>
<organism evidence="1 2">
    <name type="scientific">Diaphorobacter aerolatus</name>
    <dbReference type="NCBI Taxonomy" id="1288495"/>
    <lineage>
        <taxon>Bacteria</taxon>
        <taxon>Pseudomonadati</taxon>
        <taxon>Pseudomonadota</taxon>
        <taxon>Betaproteobacteria</taxon>
        <taxon>Burkholderiales</taxon>
        <taxon>Comamonadaceae</taxon>
        <taxon>Diaphorobacter</taxon>
    </lineage>
</organism>